<evidence type="ECO:0000313" key="1">
    <source>
        <dbReference type="EMBL" id="WIY47527.1"/>
    </source>
</evidence>
<dbReference type="EMBL" id="CP127363">
    <property type="protein sequence ID" value="WIY47527.1"/>
    <property type="molecule type" value="Genomic_DNA"/>
</dbReference>
<organism evidence="1 2">
    <name type="scientific">Paracidovorax citrulli</name>
    <name type="common">Acidovorax citrulli</name>
    <dbReference type="NCBI Taxonomy" id="80869"/>
    <lineage>
        <taxon>Bacteria</taxon>
        <taxon>Pseudomonadati</taxon>
        <taxon>Pseudomonadota</taxon>
        <taxon>Betaproteobacteria</taxon>
        <taxon>Burkholderiales</taxon>
        <taxon>Comamonadaceae</taxon>
        <taxon>Paracidovorax</taxon>
    </lineage>
</organism>
<dbReference type="Proteomes" id="UP001242732">
    <property type="component" value="Chromosome"/>
</dbReference>
<reference evidence="1 2" key="1">
    <citation type="submission" date="2023-06" db="EMBL/GenBank/DDBJ databases">
        <authorList>
            <person name="Ham H."/>
            <person name="Park D.S."/>
        </authorList>
    </citation>
    <scope>NUCLEOTIDE SEQUENCE [LARGE SCALE GENOMIC DNA]</scope>
    <source>
        <strain evidence="1 2">KACC 17005</strain>
    </source>
</reference>
<keyword evidence="2" id="KW-1185">Reference proteome</keyword>
<gene>
    <name evidence="1" type="ORF">QRO08_17005</name>
</gene>
<name>A0ABY9ALD3_PARCI</name>
<accession>A0ABY9ALD3</accession>
<evidence type="ECO:0000313" key="2">
    <source>
        <dbReference type="Proteomes" id="UP001242732"/>
    </source>
</evidence>
<protein>
    <submittedName>
        <fullName evidence="1">Uncharacterized protein</fullName>
    </submittedName>
</protein>
<sequence>MHKIFLPFVLWVGLNAAAEEGLDASKLDAHQFTLGHAGFAGHISEPERYMEMVAKNPNAVKFFSGVIDDASSTSVAKLYALCGMKKAGARDLQSYEEKVLKVGGKVSTMHGDQMQKEEIGFFVHRIRTGGCNQ</sequence>
<dbReference type="RefSeq" id="WP_133246160.1">
    <property type="nucleotide sequence ID" value="NZ_CP023687.1"/>
</dbReference>
<proteinExistence type="predicted"/>